<evidence type="ECO:0000256" key="1">
    <source>
        <dbReference type="ARBA" id="ARBA00023002"/>
    </source>
</evidence>
<evidence type="ECO:0000259" key="2">
    <source>
        <dbReference type="Pfam" id="PF00465"/>
    </source>
</evidence>
<reference evidence="3" key="1">
    <citation type="submission" date="2009-04" db="EMBL/GenBank/DDBJ databases">
        <authorList>
            <person name="Weinstock G."/>
            <person name="Sodergren E."/>
            <person name="Clifton S."/>
            <person name="Fulton L."/>
            <person name="Fulton B."/>
            <person name="Courtney L."/>
            <person name="Fronick C."/>
            <person name="Harrison M."/>
            <person name="Strong C."/>
            <person name="Farmer C."/>
            <person name="Delahaunty K."/>
            <person name="Markovic C."/>
            <person name="Hall O."/>
            <person name="Minx P."/>
            <person name="Tomlinson C."/>
            <person name="Mitreva M."/>
            <person name="Nelson J."/>
            <person name="Hou S."/>
            <person name="Wollam A."/>
            <person name="Pepin K.H."/>
            <person name="Johnson M."/>
            <person name="Bhonagiri V."/>
            <person name="Nash W.E."/>
            <person name="Warren W."/>
            <person name="Chinwalla A."/>
            <person name="Mardis E.R."/>
            <person name="Wilson R.K."/>
        </authorList>
    </citation>
    <scope>NUCLEOTIDE SEQUENCE [LARGE SCALE GENOMIC DNA]</scope>
    <source>
        <strain evidence="3">DSM 14600</strain>
    </source>
</reference>
<keyword evidence="4" id="KW-1185">Reference proteome</keyword>
<proteinExistence type="predicted"/>
<name>C4GCZ0_9FIRM</name>
<dbReference type="GO" id="GO:0016491">
    <property type="term" value="F:oxidoreductase activity"/>
    <property type="evidence" value="ECO:0007669"/>
    <property type="project" value="UniProtKB-KW"/>
</dbReference>
<sequence length="102" mass="11586">MYHFKFYAPTKVVFGRNTEEQLTDLVWEFGGKKLLIHYGGGSVIHSGLLQKVKDQLDSSGISYVSLGGYGAQMRGWRRRLNWFCQKAEREGYAGHLSGEQVN</sequence>
<dbReference type="Gene3D" id="3.40.50.1970">
    <property type="match status" value="1"/>
</dbReference>
<dbReference type="Proteomes" id="UP000003494">
    <property type="component" value="Unassembled WGS sequence"/>
</dbReference>
<dbReference type="HOGENOM" id="CLU_2275547_0_0_9"/>
<dbReference type="InterPro" id="IPR001670">
    <property type="entry name" value="ADH_Fe/GldA"/>
</dbReference>
<accession>C4GCZ0</accession>
<evidence type="ECO:0000313" key="3">
    <source>
        <dbReference type="EMBL" id="EEP27840.1"/>
    </source>
</evidence>
<dbReference type="EMBL" id="ACIP02000004">
    <property type="protein sequence ID" value="EEP27840.1"/>
    <property type="molecule type" value="Genomic_DNA"/>
</dbReference>
<dbReference type="RefSeq" id="WP_006906830.1">
    <property type="nucleotide sequence ID" value="NZ_GG665867.1"/>
</dbReference>
<organism evidence="3 4">
    <name type="scientific">Shuttleworthella satelles DSM 14600</name>
    <dbReference type="NCBI Taxonomy" id="626523"/>
    <lineage>
        <taxon>Bacteria</taxon>
        <taxon>Bacillati</taxon>
        <taxon>Bacillota</taxon>
        <taxon>Clostridia</taxon>
        <taxon>Lachnospirales</taxon>
        <taxon>Lachnospiraceae</taxon>
        <taxon>Shuttleworthella</taxon>
    </lineage>
</organism>
<dbReference type="GO" id="GO:0046872">
    <property type="term" value="F:metal ion binding"/>
    <property type="evidence" value="ECO:0007669"/>
    <property type="project" value="InterPro"/>
</dbReference>
<dbReference type="SUPFAM" id="SSF56796">
    <property type="entry name" value="Dehydroquinate synthase-like"/>
    <property type="match status" value="1"/>
</dbReference>
<comment type="caution">
    <text evidence="3">The sequence shown here is derived from an EMBL/GenBank/DDBJ whole genome shotgun (WGS) entry which is preliminary data.</text>
</comment>
<gene>
    <name evidence="3" type="ORF">GCWU000342_01834</name>
</gene>
<keyword evidence="1" id="KW-0560">Oxidoreductase</keyword>
<protein>
    <recommendedName>
        <fullName evidence="2">Alcohol dehydrogenase iron-type/glycerol dehydrogenase GldA domain-containing protein</fullName>
    </recommendedName>
</protein>
<evidence type="ECO:0000313" key="4">
    <source>
        <dbReference type="Proteomes" id="UP000003494"/>
    </source>
</evidence>
<feature type="domain" description="Alcohol dehydrogenase iron-type/glycerol dehydrogenase GldA" evidence="2">
    <location>
        <begin position="9"/>
        <end position="69"/>
    </location>
</feature>
<dbReference type="AlphaFoldDB" id="C4GCZ0"/>
<dbReference type="STRING" id="626523.GCWU000342_01834"/>
<dbReference type="eggNOG" id="COG1979">
    <property type="taxonomic scope" value="Bacteria"/>
</dbReference>
<dbReference type="Pfam" id="PF00465">
    <property type="entry name" value="Fe-ADH"/>
    <property type="match status" value="1"/>
</dbReference>